<dbReference type="InterPro" id="IPR025948">
    <property type="entry name" value="HTH-like_dom"/>
</dbReference>
<dbReference type="Pfam" id="PF13333">
    <property type="entry name" value="rve_2"/>
    <property type="match status" value="1"/>
</dbReference>
<dbReference type="Gene3D" id="3.30.420.10">
    <property type="entry name" value="Ribonuclease H-like superfamily/Ribonuclease H"/>
    <property type="match status" value="1"/>
</dbReference>
<dbReference type="PANTHER" id="PTHR46889:SF5">
    <property type="entry name" value="INTEGRASE PROTEIN"/>
    <property type="match status" value="1"/>
</dbReference>
<accession>A0ABW3TW86</accession>
<dbReference type="InterPro" id="IPR002514">
    <property type="entry name" value="Transposase_8"/>
</dbReference>
<dbReference type="InterPro" id="IPR050900">
    <property type="entry name" value="Transposase_IS3/IS150/IS904"/>
</dbReference>
<reference evidence="4" key="1">
    <citation type="journal article" date="2019" name="Int. J. Syst. Evol. Microbiol.">
        <title>The Global Catalogue of Microorganisms (GCM) 10K type strain sequencing project: providing services to taxonomists for standard genome sequencing and annotation.</title>
        <authorList>
            <consortium name="The Broad Institute Genomics Platform"/>
            <consortium name="The Broad Institute Genome Sequencing Center for Infectious Disease"/>
            <person name="Wu L."/>
            <person name="Ma J."/>
        </authorList>
    </citation>
    <scope>NUCLEOTIDE SEQUENCE [LARGE SCALE GENOMIC DNA]</scope>
    <source>
        <strain evidence="4">CCUG 53915</strain>
    </source>
</reference>
<keyword evidence="4" id="KW-1185">Reference proteome</keyword>
<dbReference type="Pfam" id="PF13276">
    <property type="entry name" value="HTH_21"/>
    <property type="match status" value="1"/>
</dbReference>
<evidence type="ECO:0000259" key="2">
    <source>
        <dbReference type="PROSITE" id="PS50994"/>
    </source>
</evidence>
<dbReference type="InterPro" id="IPR009057">
    <property type="entry name" value="Homeodomain-like_sf"/>
</dbReference>
<dbReference type="RefSeq" id="WP_336825706.1">
    <property type="nucleotide sequence ID" value="NZ_JBHTLT010000028.1"/>
</dbReference>
<dbReference type="InterPro" id="IPR001584">
    <property type="entry name" value="Integrase_cat-core"/>
</dbReference>
<name>A0ABW3TW86_9BACL</name>
<dbReference type="SUPFAM" id="SSF53098">
    <property type="entry name" value="Ribonuclease H-like"/>
    <property type="match status" value="1"/>
</dbReference>
<gene>
    <name evidence="3" type="ORF">ACFQ38_05990</name>
</gene>
<organism evidence="3 4">
    <name type="scientific">Sporosarcina contaminans</name>
    <dbReference type="NCBI Taxonomy" id="633403"/>
    <lineage>
        <taxon>Bacteria</taxon>
        <taxon>Bacillati</taxon>
        <taxon>Bacillota</taxon>
        <taxon>Bacilli</taxon>
        <taxon>Bacillales</taxon>
        <taxon>Caryophanaceae</taxon>
        <taxon>Sporosarcina</taxon>
    </lineage>
</organism>
<dbReference type="NCBIfam" id="NF033516">
    <property type="entry name" value="transpos_IS3"/>
    <property type="match status" value="1"/>
</dbReference>
<evidence type="ECO:0000313" key="3">
    <source>
        <dbReference type="EMBL" id="MFD1204662.1"/>
    </source>
</evidence>
<proteinExistence type="predicted"/>
<dbReference type="InterPro" id="IPR036397">
    <property type="entry name" value="RNaseH_sf"/>
</dbReference>
<evidence type="ECO:0000256" key="1">
    <source>
        <dbReference type="ARBA" id="ARBA00002286"/>
    </source>
</evidence>
<dbReference type="Pfam" id="PF01527">
    <property type="entry name" value="HTH_Tnp_1"/>
    <property type="match status" value="1"/>
</dbReference>
<protein>
    <submittedName>
        <fullName evidence="3">IS3 family transposase</fullName>
    </submittedName>
</protein>
<comment type="caution">
    <text evidence="3">The sequence shown here is derived from an EMBL/GenBank/DDBJ whole genome shotgun (WGS) entry which is preliminary data.</text>
</comment>
<dbReference type="EMBL" id="JBHTLT010000028">
    <property type="protein sequence ID" value="MFD1204662.1"/>
    <property type="molecule type" value="Genomic_DNA"/>
</dbReference>
<dbReference type="PROSITE" id="PS50994">
    <property type="entry name" value="INTEGRASE"/>
    <property type="match status" value="1"/>
</dbReference>
<feature type="domain" description="Integrase catalytic" evidence="2">
    <location>
        <begin position="214"/>
        <end position="374"/>
    </location>
</feature>
<sequence>MTEKRTRRSFTQEFKKQMVQLYENGKPRADIIREYELTPSAFDKWVKQSQNSGSFREKDNRTPEEKELIRLRKEIQQLRMENDIFKASSADHGTKIDVIRNNSHLYSVSAMCDVLNIPRSTYYSQTQAKTQVKKDEQELVQLIREIFFSNRKNFGTRKIKVELKKKGYIVSRRRIGRIMSEQGLVSNYTVIQFKPHKSKCNEEKVGNVLNREFTGREELAAVVSDLTYVRVGHKWHYVCLFTDLFNREIIGYSAGPNKDAQLVYKALSGIDRPLNTIQLFHTDRGSEFDNQLINEVLETFNIKRSLSMKGCPYDNAVAEAMFNVVKTEFIKQMRFESQQQLDLELDDYVNWYNKFRIHGTLGYLTPMEYRKAAAGS</sequence>
<evidence type="ECO:0000313" key="4">
    <source>
        <dbReference type="Proteomes" id="UP001597231"/>
    </source>
</evidence>
<dbReference type="Gene3D" id="1.10.10.60">
    <property type="entry name" value="Homeodomain-like"/>
    <property type="match status" value="1"/>
</dbReference>
<dbReference type="SUPFAM" id="SSF46689">
    <property type="entry name" value="Homeodomain-like"/>
    <property type="match status" value="1"/>
</dbReference>
<dbReference type="Pfam" id="PF00665">
    <property type="entry name" value="rve"/>
    <property type="match status" value="1"/>
</dbReference>
<dbReference type="PANTHER" id="PTHR46889">
    <property type="entry name" value="TRANSPOSASE INSF FOR INSERTION SEQUENCE IS3B-RELATED"/>
    <property type="match status" value="1"/>
</dbReference>
<dbReference type="InterPro" id="IPR048020">
    <property type="entry name" value="Transpos_IS3"/>
</dbReference>
<dbReference type="InterPro" id="IPR012337">
    <property type="entry name" value="RNaseH-like_sf"/>
</dbReference>
<dbReference type="Proteomes" id="UP001597231">
    <property type="component" value="Unassembled WGS sequence"/>
</dbReference>
<comment type="function">
    <text evidence="1">Involved in the transposition of the insertion sequence.</text>
</comment>